<keyword evidence="8 9" id="KW-0472">Membrane</keyword>
<name>A0ABN7UG79_GIGMA</name>
<dbReference type="SUPFAM" id="SSF90123">
    <property type="entry name" value="ABC transporter transmembrane region"/>
    <property type="match status" value="1"/>
</dbReference>
<evidence type="ECO:0000256" key="8">
    <source>
        <dbReference type="ARBA" id="ARBA00023136"/>
    </source>
</evidence>
<keyword evidence="6" id="KW-0067">ATP-binding</keyword>
<dbReference type="Proteomes" id="UP000789901">
    <property type="component" value="Unassembled WGS sequence"/>
</dbReference>
<evidence type="ECO:0000259" key="10">
    <source>
        <dbReference type="PROSITE" id="PS50929"/>
    </source>
</evidence>
<organism evidence="11 12">
    <name type="scientific">Gigaspora margarita</name>
    <dbReference type="NCBI Taxonomy" id="4874"/>
    <lineage>
        <taxon>Eukaryota</taxon>
        <taxon>Fungi</taxon>
        <taxon>Fungi incertae sedis</taxon>
        <taxon>Mucoromycota</taxon>
        <taxon>Glomeromycotina</taxon>
        <taxon>Glomeromycetes</taxon>
        <taxon>Diversisporales</taxon>
        <taxon>Gigasporaceae</taxon>
        <taxon>Gigaspora</taxon>
    </lineage>
</organism>
<proteinExistence type="inferred from homology"/>
<reference evidence="11 12" key="1">
    <citation type="submission" date="2021-06" db="EMBL/GenBank/DDBJ databases">
        <authorList>
            <person name="Kallberg Y."/>
            <person name="Tangrot J."/>
            <person name="Rosling A."/>
        </authorList>
    </citation>
    <scope>NUCLEOTIDE SEQUENCE [LARGE SCALE GENOMIC DNA]</scope>
    <source>
        <strain evidence="11 12">120-4 pot B 10/14</strain>
    </source>
</reference>
<evidence type="ECO:0000256" key="1">
    <source>
        <dbReference type="ARBA" id="ARBA00004141"/>
    </source>
</evidence>
<feature type="domain" description="ABC transmembrane type-1" evidence="10">
    <location>
        <begin position="63"/>
        <end position="294"/>
    </location>
</feature>
<evidence type="ECO:0000256" key="9">
    <source>
        <dbReference type="SAM" id="Phobius"/>
    </source>
</evidence>
<dbReference type="PANTHER" id="PTHR24223:SF456">
    <property type="entry name" value="MULTIDRUG RESISTANCE-ASSOCIATED PROTEIN LETHAL(2)03659"/>
    <property type="match status" value="1"/>
</dbReference>
<keyword evidence="4 9" id="KW-0812">Transmembrane</keyword>
<dbReference type="InterPro" id="IPR011527">
    <property type="entry name" value="ABC1_TM_dom"/>
</dbReference>
<evidence type="ECO:0000313" key="12">
    <source>
        <dbReference type="Proteomes" id="UP000789901"/>
    </source>
</evidence>
<evidence type="ECO:0000256" key="4">
    <source>
        <dbReference type="ARBA" id="ARBA00022692"/>
    </source>
</evidence>
<keyword evidence="12" id="KW-1185">Reference proteome</keyword>
<comment type="subcellular location">
    <subcellularLocation>
        <location evidence="1">Membrane</location>
        <topology evidence="1">Multi-pass membrane protein</topology>
    </subcellularLocation>
</comment>
<sequence>MSLGYKRPLEKDDLYILNEKRTAKILTDKFEIEWQKEIQKIAMGKKPSLLKALFRVLWFKFCLAGVCRFSCDVLIVIAPLVLMLILNFVSESYFANLNNGVQPPAHIGYILIVILFIMKMSDSTLFAFSFFCGLETGVLSRTILITAIYRKALVLSGKSRNLFTNGKITNLMSTDTTRIDYACGYFHVIWSSPIQICIALSFLIFNIGPSALVGFALLALVGPMQGMVMSLLSSIRVKAVSVTDERVKLTQEILLGIKVIKNYAWEDSFADTLNKLRIKEIGFIRFLLVIRAAIT</sequence>
<dbReference type="InterPro" id="IPR050173">
    <property type="entry name" value="ABC_transporter_C-like"/>
</dbReference>
<keyword evidence="5" id="KW-0547">Nucleotide-binding</keyword>
<accession>A0ABN7UG79</accession>
<dbReference type="Gene3D" id="1.20.1560.10">
    <property type="entry name" value="ABC transporter type 1, transmembrane domain"/>
    <property type="match status" value="1"/>
</dbReference>
<evidence type="ECO:0000256" key="5">
    <source>
        <dbReference type="ARBA" id="ARBA00022741"/>
    </source>
</evidence>
<keyword evidence="7 9" id="KW-1133">Transmembrane helix</keyword>
<feature type="transmembrane region" description="Helical" evidence="9">
    <location>
        <begin position="56"/>
        <end position="89"/>
    </location>
</feature>
<dbReference type="EMBL" id="CAJVQB010002846">
    <property type="protein sequence ID" value="CAG8589173.1"/>
    <property type="molecule type" value="Genomic_DNA"/>
</dbReference>
<comment type="caution">
    <text evidence="11">The sequence shown here is derived from an EMBL/GenBank/DDBJ whole genome shotgun (WGS) entry which is preliminary data.</text>
</comment>
<evidence type="ECO:0000256" key="7">
    <source>
        <dbReference type="ARBA" id="ARBA00022989"/>
    </source>
</evidence>
<dbReference type="InterPro" id="IPR036640">
    <property type="entry name" value="ABC1_TM_sf"/>
</dbReference>
<dbReference type="CDD" id="cd18597">
    <property type="entry name" value="ABC_6TM_YOR1_D1_like"/>
    <property type="match status" value="1"/>
</dbReference>
<evidence type="ECO:0000256" key="3">
    <source>
        <dbReference type="ARBA" id="ARBA00022448"/>
    </source>
</evidence>
<evidence type="ECO:0000256" key="6">
    <source>
        <dbReference type="ARBA" id="ARBA00022840"/>
    </source>
</evidence>
<feature type="non-terminal residue" evidence="11">
    <location>
        <position position="295"/>
    </location>
</feature>
<evidence type="ECO:0000256" key="2">
    <source>
        <dbReference type="ARBA" id="ARBA00009726"/>
    </source>
</evidence>
<keyword evidence="3" id="KW-0813">Transport</keyword>
<dbReference type="PANTHER" id="PTHR24223">
    <property type="entry name" value="ATP-BINDING CASSETTE SUB-FAMILY C"/>
    <property type="match status" value="1"/>
</dbReference>
<protein>
    <submittedName>
        <fullName evidence="11">37533_t:CDS:1</fullName>
    </submittedName>
</protein>
<evidence type="ECO:0000313" key="11">
    <source>
        <dbReference type="EMBL" id="CAG8589173.1"/>
    </source>
</evidence>
<dbReference type="PROSITE" id="PS50929">
    <property type="entry name" value="ABC_TM1F"/>
    <property type="match status" value="1"/>
</dbReference>
<gene>
    <name evidence="11" type="ORF">GMARGA_LOCUS6323</name>
</gene>
<dbReference type="Pfam" id="PF00664">
    <property type="entry name" value="ABC_membrane"/>
    <property type="match status" value="1"/>
</dbReference>
<feature type="transmembrane region" description="Helical" evidence="9">
    <location>
        <begin position="198"/>
        <end position="221"/>
    </location>
</feature>
<comment type="similarity">
    <text evidence="2">Belongs to the ABC transporter superfamily. ABCC family. Conjugate transporter (TC 3.A.1.208) subfamily.</text>
</comment>